<name>U2LDH5_9FIRM</name>
<comment type="caution">
    <text evidence="12">The sequence shown here is derived from an EMBL/GenBank/DDBJ whole genome shotgun (WGS) entry which is preliminary data.</text>
</comment>
<feature type="domain" description="Response regulatory" evidence="10">
    <location>
        <begin position="42"/>
        <end position="158"/>
    </location>
</feature>
<dbReference type="Proteomes" id="UP000016662">
    <property type="component" value="Unassembled WGS sequence"/>
</dbReference>
<dbReference type="FunFam" id="3.40.50.2300:FF:000001">
    <property type="entry name" value="DNA-binding response regulator PhoB"/>
    <property type="match status" value="1"/>
</dbReference>
<evidence type="ECO:0000259" key="10">
    <source>
        <dbReference type="PROSITE" id="PS50110"/>
    </source>
</evidence>
<keyword evidence="4" id="KW-0805">Transcription regulation</keyword>
<dbReference type="PATRIC" id="fig|411473.3.peg.2761"/>
<reference evidence="12 13" key="1">
    <citation type="submission" date="2013-07" db="EMBL/GenBank/DDBJ databases">
        <authorList>
            <person name="Weinstock G."/>
            <person name="Sodergren E."/>
            <person name="Wylie T."/>
            <person name="Fulton L."/>
            <person name="Fulton R."/>
            <person name="Fronick C."/>
            <person name="O'Laughlin M."/>
            <person name="Godfrey J."/>
            <person name="Miner T."/>
            <person name="Herter B."/>
            <person name="Appelbaum E."/>
            <person name="Cordes M."/>
            <person name="Lek S."/>
            <person name="Wollam A."/>
            <person name="Pepin K.H."/>
            <person name="Palsikar V.B."/>
            <person name="Mitreva M."/>
            <person name="Wilson R.K."/>
        </authorList>
    </citation>
    <scope>NUCLEOTIDE SEQUENCE [LARGE SCALE GENOMIC DNA]</scope>
    <source>
        <strain evidence="12 13">ATCC 27760</strain>
    </source>
</reference>
<accession>U2LDH5</accession>
<dbReference type="GO" id="GO:0032993">
    <property type="term" value="C:protein-DNA complex"/>
    <property type="evidence" value="ECO:0007669"/>
    <property type="project" value="TreeGrafter"/>
</dbReference>
<dbReference type="SMART" id="SM00448">
    <property type="entry name" value="REC"/>
    <property type="match status" value="1"/>
</dbReference>
<comment type="function">
    <text evidence="7">May play the central regulatory role in sporulation. It may be an element of the effector pathway responsible for the activation of sporulation genes in response to nutritional stress. Spo0A may act in concert with spo0H (a sigma factor) to control the expression of some genes that are critical to the sporulation process.</text>
</comment>
<dbReference type="eggNOG" id="COG0745">
    <property type="taxonomic scope" value="Bacteria"/>
</dbReference>
<evidence type="ECO:0000256" key="6">
    <source>
        <dbReference type="ARBA" id="ARBA00023163"/>
    </source>
</evidence>
<dbReference type="GO" id="GO:0005829">
    <property type="term" value="C:cytosol"/>
    <property type="evidence" value="ECO:0007669"/>
    <property type="project" value="TreeGrafter"/>
</dbReference>
<protein>
    <recommendedName>
        <fullName evidence="1">Stage 0 sporulation protein A homolog</fullName>
    </recommendedName>
</protein>
<evidence type="ECO:0000256" key="7">
    <source>
        <dbReference type="ARBA" id="ARBA00024867"/>
    </source>
</evidence>
<keyword evidence="5 9" id="KW-0238">DNA-binding</keyword>
<gene>
    <name evidence="12" type="ORF">RUMCAL_03295</name>
</gene>
<evidence type="ECO:0000256" key="9">
    <source>
        <dbReference type="PROSITE-ProRule" id="PRU01091"/>
    </source>
</evidence>
<evidence type="ECO:0000256" key="5">
    <source>
        <dbReference type="ARBA" id="ARBA00023125"/>
    </source>
</evidence>
<dbReference type="PANTHER" id="PTHR48111:SF54">
    <property type="entry name" value="STAGE 0 SPORULATION PROTEIN A HOMOLOG"/>
    <property type="match status" value="1"/>
</dbReference>
<dbReference type="CDD" id="cd17574">
    <property type="entry name" value="REC_OmpR"/>
    <property type="match status" value="1"/>
</dbReference>
<dbReference type="Gene3D" id="6.10.250.690">
    <property type="match status" value="1"/>
</dbReference>
<evidence type="ECO:0000313" key="12">
    <source>
        <dbReference type="EMBL" id="ERJ87524.1"/>
    </source>
</evidence>
<dbReference type="STRING" id="411473.RUMCAL_03295"/>
<dbReference type="InterPro" id="IPR011006">
    <property type="entry name" value="CheY-like_superfamily"/>
</dbReference>
<evidence type="ECO:0000256" key="8">
    <source>
        <dbReference type="PROSITE-ProRule" id="PRU00169"/>
    </source>
</evidence>
<feature type="DNA-binding region" description="OmpR/PhoB-type" evidence="9">
    <location>
        <begin position="171"/>
        <end position="270"/>
    </location>
</feature>
<evidence type="ECO:0000259" key="11">
    <source>
        <dbReference type="PROSITE" id="PS51755"/>
    </source>
</evidence>
<dbReference type="Gene3D" id="3.40.50.2300">
    <property type="match status" value="1"/>
</dbReference>
<dbReference type="EMBL" id="AWVF01000440">
    <property type="protein sequence ID" value="ERJ87524.1"/>
    <property type="molecule type" value="Genomic_DNA"/>
</dbReference>
<dbReference type="SMART" id="SM00862">
    <property type="entry name" value="Trans_reg_C"/>
    <property type="match status" value="1"/>
</dbReference>
<sequence>MSGGSVTAGRFWYGSDFTEDPIHSPDQTQTEVYPNRGVEMKRILVCEDEDVIRDFVVINLKRAGYDVCDVGCGEDALRVFEEEHGNFDIVLLDIMMPGIDGFTVCKKLREKSSTIGIIMLTARTQEMDKVSGLMFGADDYITKPFSPSELTARVDAIYRRVCMSFIKDEQSPVIESGPFTLNLKSRTVTKNGKLIDLTQVEYQIMEYFLNNQNTALDRASILNHIWGDGYFGDDKIVDVNIRRIRMKIEEEPSKPQYITTIWGYGYKWNDK</sequence>
<dbReference type="HOGENOM" id="CLU_000445_30_4_9"/>
<evidence type="ECO:0000256" key="4">
    <source>
        <dbReference type="ARBA" id="ARBA00023015"/>
    </source>
</evidence>
<proteinExistence type="predicted"/>
<dbReference type="FunFam" id="1.10.10.10:FF:000018">
    <property type="entry name" value="DNA-binding response regulator ResD"/>
    <property type="match status" value="1"/>
</dbReference>
<dbReference type="Pfam" id="PF00072">
    <property type="entry name" value="Response_reg"/>
    <property type="match status" value="1"/>
</dbReference>
<dbReference type="Pfam" id="PF00486">
    <property type="entry name" value="Trans_reg_C"/>
    <property type="match status" value="1"/>
</dbReference>
<dbReference type="GO" id="GO:0000976">
    <property type="term" value="F:transcription cis-regulatory region binding"/>
    <property type="evidence" value="ECO:0007669"/>
    <property type="project" value="TreeGrafter"/>
</dbReference>
<dbReference type="InterPro" id="IPR001789">
    <property type="entry name" value="Sig_transdc_resp-reg_receiver"/>
</dbReference>
<dbReference type="SUPFAM" id="SSF46894">
    <property type="entry name" value="C-terminal effector domain of the bipartite response regulators"/>
    <property type="match status" value="1"/>
</dbReference>
<dbReference type="PROSITE" id="PS50110">
    <property type="entry name" value="RESPONSE_REGULATORY"/>
    <property type="match status" value="1"/>
</dbReference>
<evidence type="ECO:0000256" key="2">
    <source>
        <dbReference type="ARBA" id="ARBA00022553"/>
    </source>
</evidence>
<feature type="modified residue" description="4-aspartylphosphate" evidence="8">
    <location>
        <position position="93"/>
    </location>
</feature>
<organism evidence="12 13">
    <name type="scientific">Ruminococcus callidus ATCC 27760</name>
    <dbReference type="NCBI Taxonomy" id="411473"/>
    <lineage>
        <taxon>Bacteria</taxon>
        <taxon>Bacillati</taxon>
        <taxon>Bacillota</taxon>
        <taxon>Clostridia</taxon>
        <taxon>Eubacteriales</taxon>
        <taxon>Oscillospiraceae</taxon>
        <taxon>Ruminococcus</taxon>
    </lineage>
</organism>
<keyword evidence="6" id="KW-0804">Transcription</keyword>
<keyword evidence="3" id="KW-0902">Two-component regulatory system</keyword>
<dbReference type="InterPro" id="IPR016032">
    <property type="entry name" value="Sig_transdc_resp-reg_C-effctor"/>
</dbReference>
<dbReference type="Gene3D" id="1.10.10.10">
    <property type="entry name" value="Winged helix-like DNA-binding domain superfamily/Winged helix DNA-binding domain"/>
    <property type="match status" value="1"/>
</dbReference>
<evidence type="ECO:0000256" key="1">
    <source>
        <dbReference type="ARBA" id="ARBA00018672"/>
    </source>
</evidence>
<dbReference type="GO" id="GO:0006355">
    <property type="term" value="P:regulation of DNA-templated transcription"/>
    <property type="evidence" value="ECO:0007669"/>
    <property type="project" value="InterPro"/>
</dbReference>
<dbReference type="InterPro" id="IPR036388">
    <property type="entry name" value="WH-like_DNA-bd_sf"/>
</dbReference>
<dbReference type="GO" id="GO:0000156">
    <property type="term" value="F:phosphorelay response regulator activity"/>
    <property type="evidence" value="ECO:0007669"/>
    <property type="project" value="TreeGrafter"/>
</dbReference>
<keyword evidence="13" id="KW-1185">Reference proteome</keyword>
<dbReference type="PROSITE" id="PS51755">
    <property type="entry name" value="OMPR_PHOB"/>
    <property type="match status" value="1"/>
</dbReference>
<feature type="domain" description="OmpR/PhoB-type" evidence="11">
    <location>
        <begin position="171"/>
        <end position="270"/>
    </location>
</feature>
<keyword evidence="2 8" id="KW-0597">Phosphoprotein</keyword>
<dbReference type="SUPFAM" id="SSF52172">
    <property type="entry name" value="CheY-like"/>
    <property type="match status" value="1"/>
</dbReference>
<dbReference type="InterPro" id="IPR039420">
    <property type="entry name" value="WalR-like"/>
</dbReference>
<dbReference type="PANTHER" id="PTHR48111">
    <property type="entry name" value="REGULATOR OF RPOS"/>
    <property type="match status" value="1"/>
</dbReference>
<dbReference type="CDD" id="cd00383">
    <property type="entry name" value="trans_reg_C"/>
    <property type="match status" value="1"/>
</dbReference>
<evidence type="ECO:0000256" key="3">
    <source>
        <dbReference type="ARBA" id="ARBA00023012"/>
    </source>
</evidence>
<dbReference type="InterPro" id="IPR001867">
    <property type="entry name" value="OmpR/PhoB-type_DNA-bd"/>
</dbReference>
<evidence type="ECO:0000313" key="13">
    <source>
        <dbReference type="Proteomes" id="UP000016662"/>
    </source>
</evidence>
<dbReference type="AlphaFoldDB" id="U2LDH5"/>